<evidence type="ECO:0000313" key="3">
    <source>
        <dbReference type="Proteomes" id="UP001187192"/>
    </source>
</evidence>
<protein>
    <submittedName>
        <fullName evidence="2">Uncharacterized protein</fullName>
    </submittedName>
</protein>
<reference evidence="2" key="1">
    <citation type="submission" date="2023-07" db="EMBL/GenBank/DDBJ databases">
        <title>draft genome sequence of fig (Ficus carica).</title>
        <authorList>
            <person name="Takahashi T."/>
            <person name="Nishimura K."/>
        </authorList>
    </citation>
    <scope>NUCLEOTIDE SEQUENCE</scope>
</reference>
<dbReference type="Proteomes" id="UP001187192">
    <property type="component" value="Unassembled WGS sequence"/>
</dbReference>
<evidence type="ECO:0000313" key="2">
    <source>
        <dbReference type="EMBL" id="GMN59550.1"/>
    </source>
</evidence>
<keyword evidence="3" id="KW-1185">Reference proteome</keyword>
<dbReference type="EMBL" id="BTGU01000088">
    <property type="protein sequence ID" value="GMN59550.1"/>
    <property type="molecule type" value="Genomic_DNA"/>
</dbReference>
<sequence>MKRSSRFSVPVIVVVLVIAFIYLSTLFVFVDRWFGLTTSPGIINAVVFTAVAAMCVFSYSVSLYTDPGRVPATYMPDIEDSENPIHEIKRKGVLVRVWLFSCSQAIYSMNWYC</sequence>
<organism evidence="2 3">
    <name type="scientific">Ficus carica</name>
    <name type="common">Common fig</name>
    <dbReference type="NCBI Taxonomy" id="3494"/>
    <lineage>
        <taxon>Eukaryota</taxon>
        <taxon>Viridiplantae</taxon>
        <taxon>Streptophyta</taxon>
        <taxon>Embryophyta</taxon>
        <taxon>Tracheophyta</taxon>
        <taxon>Spermatophyta</taxon>
        <taxon>Magnoliopsida</taxon>
        <taxon>eudicotyledons</taxon>
        <taxon>Gunneridae</taxon>
        <taxon>Pentapetalae</taxon>
        <taxon>rosids</taxon>
        <taxon>fabids</taxon>
        <taxon>Rosales</taxon>
        <taxon>Moraceae</taxon>
        <taxon>Ficeae</taxon>
        <taxon>Ficus</taxon>
    </lineage>
</organism>
<dbReference type="AlphaFoldDB" id="A0AA88DQC2"/>
<comment type="caution">
    <text evidence="2">The sequence shown here is derived from an EMBL/GenBank/DDBJ whole genome shotgun (WGS) entry which is preliminary data.</text>
</comment>
<name>A0AA88DQC2_FICCA</name>
<feature type="transmembrane region" description="Helical" evidence="1">
    <location>
        <begin position="42"/>
        <end position="65"/>
    </location>
</feature>
<gene>
    <name evidence="2" type="ORF">TIFTF001_028642</name>
</gene>
<keyword evidence="1" id="KW-0472">Membrane</keyword>
<proteinExistence type="predicted"/>
<accession>A0AA88DQC2</accession>
<feature type="transmembrane region" description="Helical" evidence="1">
    <location>
        <begin position="7"/>
        <end position="30"/>
    </location>
</feature>
<evidence type="ECO:0000256" key="1">
    <source>
        <dbReference type="SAM" id="Phobius"/>
    </source>
</evidence>
<keyword evidence="1" id="KW-0812">Transmembrane</keyword>
<keyword evidence="1" id="KW-1133">Transmembrane helix</keyword>